<gene>
    <name evidence="1" type="ORF">B0H67DRAFT_480253</name>
</gene>
<dbReference type="AlphaFoldDB" id="A0AA40B0W8"/>
<evidence type="ECO:0000313" key="1">
    <source>
        <dbReference type="EMBL" id="KAK0725477.1"/>
    </source>
</evidence>
<comment type="caution">
    <text evidence="1">The sequence shown here is derived from an EMBL/GenBank/DDBJ whole genome shotgun (WGS) entry which is preliminary data.</text>
</comment>
<dbReference type="Proteomes" id="UP001172102">
    <property type="component" value="Unassembled WGS sequence"/>
</dbReference>
<protein>
    <submittedName>
        <fullName evidence="1">Uncharacterized protein</fullName>
    </submittedName>
</protein>
<dbReference type="EMBL" id="JAUKUA010000002">
    <property type="protein sequence ID" value="KAK0725477.1"/>
    <property type="molecule type" value="Genomic_DNA"/>
</dbReference>
<name>A0AA40B0W8_9PEZI</name>
<proteinExistence type="predicted"/>
<sequence length="224" mass="25069">MGLIKKALFTGVAGTASVVGYLGATTSVICPLPSDDPIFQSESYAKYNIHRNASTQDIIYKRIPLSKIRPELLKDEGDLTVEFCRGIWGGLGTRPQRAYLARKYQSRATSSQLWTAEQLDTSTYEKGTQLIDHFEVVEKTPTEIVLRAGDSPRNQGPRDADGLFIISSVVDEARNEVVLGLKTCFFTSAHKVEGFHGPMPTWMEGLHRWYARFWMATGSYRVTK</sequence>
<keyword evidence="2" id="KW-1185">Reference proteome</keyword>
<accession>A0AA40B0W8</accession>
<evidence type="ECO:0000313" key="2">
    <source>
        <dbReference type="Proteomes" id="UP001172102"/>
    </source>
</evidence>
<organism evidence="1 2">
    <name type="scientific">Lasiosphaeris hirsuta</name>
    <dbReference type="NCBI Taxonomy" id="260670"/>
    <lineage>
        <taxon>Eukaryota</taxon>
        <taxon>Fungi</taxon>
        <taxon>Dikarya</taxon>
        <taxon>Ascomycota</taxon>
        <taxon>Pezizomycotina</taxon>
        <taxon>Sordariomycetes</taxon>
        <taxon>Sordariomycetidae</taxon>
        <taxon>Sordariales</taxon>
        <taxon>Lasiosphaeriaceae</taxon>
        <taxon>Lasiosphaeris</taxon>
    </lineage>
</organism>
<reference evidence="1" key="1">
    <citation type="submission" date="2023-06" db="EMBL/GenBank/DDBJ databases">
        <title>Genome-scale phylogeny and comparative genomics of the fungal order Sordariales.</title>
        <authorList>
            <consortium name="Lawrence Berkeley National Laboratory"/>
            <person name="Hensen N."/>
            <person name="Bonometti L."/>
            <person name="Westerberg I."/>
            <person name="Brannstrom I.O."/>
            <person name="Guillou S."/>
            <person name="Cros-Aarteil S."/>
            <person name="Calhoun S."/>
            <person name="Haridas S."/>
            <person name="Kuo A."/>
            <person name="Mondo S."/>
            <person name="Pangilinan J."/>
            <person name="Riley R."/>
            <person name="Labutti K."/>
            <person name="Andreopoulos B."/>
            <person name="Lipzen A."/>
            <person name="Chen C."/>
            <person name="Yanf M."/>
            <person name="Daum C."/>
            <person name="Ng V."/>
            <person name="Clum A."/>
            <person name="Steindorff A."/>
            <person name="Ohm R."/>
            <person name="Martin F."/>
            <person name="Silar P."/>
            <person name="Natvig D."/>
            <person name="Lalanne C."/>
            <person name="Gautier V."/>
            <person name="Ament-Velasquez S.L."/>
            <person name="Kruys A."/>
            <person name="Hutchinson M.I."/>
            <person name="Powell A.J."/>
            <person name="Barry K."/>
            <person name="Miller A.N."/>
            <person name="Grigoriev I.V."/>
            <person name="Debuchy R."/>
            <person name="Gladieux P."/>
            <person name="Thoren M.H."/>
            <person name="Johannesson H."/>
        </authorList>
    </citation>
    <scope>NUCLEOTIDE SEQUENCE</scope>
    <source>
        <strain evidence="1">SMH4607-1</strain>
    </source>
</reference>